<reference evidence="1 2" key="1">
    <citation type="journal article" date="2014" name="BMC Genomics">
        <title>Comparative genome sequencing reveals chemotype-specific gene clusters in the toxigenic black mold Stachybotrys.</title>
        <authorList>
            <person name="Semeiks J."/>
            <person name="Borek D."/>
            <person name="Otwinowski Z."/>
            <person name="Grishin N.V."/>
        </authorList>
    </citation>
    <scope>NUCLEOTIDE SEQUENCE [LARGE SCALE GENOMIC DNA]</scope>
    <source>
        <strain evidence="2">CBS 109288 / IBT 7711</strain>
    </source>
</reference>
<dbReference type="Pfam" id="PF11578">
    <property type="entry name" value="DUF3237"/>
    <property type="match status" value="1"/>
</dbReference>
<dbReference type="AlphaFoldDB" id="A0A084BC50"/>
<dbReference type="OrthoDB" id="2544694at2759"/>
<sequence>MATPAGFPSLQPAMLIRCALTGFLPCGDIYTGSTLFGLPFGEGSLVSVGDFEPKLDFKMRNGQDWFRIDNDKKHARATISGMAVDAEGRALRCVAEGVFDLNEHTLPLITGDAAAKSIPFGHAVEIMRFECGHEEYKAIENMLFASSLRLVKEESGEIVAEIAISRIISGTGQE</sequence>
<dbReference type="Proteomes" id="UP000028045">
    <property type="component" value="Unassembled WGS sequence"/>
</dbReference>
<organism evidence="1 2">
    <name type="scientific">Stachybotrys chartarum (strain CBS 109288 / IBT 7711)</name>
    <name type="common">Toxic black mold</name>
    <name type="synonym">Stilbospora chartarum</name>
    <dbReference type="NCBI Taxonomy" id="1280523"/>
    <lineage>
        <taxon>Eukaryota</taxon>
        <taxon>Fungi</taxon>
        <taxon>Dikarya</taxon>
        <taxon>Ascomycota</taxon>
        <taxon>Pezizomycotina</taxon>
        <taxon>Sordariomycetes</taxon>
        <taxon>Hypocreomycetidae</taxon>
        <taxon>Hypocreales</taxon>
        <taxon>Stachybotryaceae</taxon>
        <taxon>Stachybotrys</taxon>
    </lineage>
</organism>
<accession>A0A084BC50</accession>
<keyword evidence="2" id="KW-1185">Reference proteome</keyword>
<proteinExistence type="predicted"/>
<name>A0A084BC50_STACB</name>
<dbReference type="EMBL" id="KL647400">
    <property type="protein sequence ID" value="KEY75129.1"/>
    <property type="molecule type" value="Genomic_DNA"/>
</dbReference>
<gene>
    <name evidence="1" type="ORF">S7711_01581</name>
</gene>
<evidence type="ECO:0000313" key="1">
    <source>
        <dbReference type="EMBL" id="KEY75129.1"/>
    </source>
</evidence>
<protein>
    <submittedName>
        <fullName evidence="1">Uncharacterized protein</fullName>
    </submittedName>
</protein>
<evidence type="ECO:0000313" key="2">
    <source>
        <dbReference type="Proteomes" id="UP000028045"/>
    </source>
</evidence>
<dbReference type="HOGENOM" id="CLU_096872_1_2_1"/>
<dbReference type="Gene3D" id="2.40.160.20">
    <property type="match status" value="1"/>
</dbReference>